<dbReference type="PANTHER" id="PTHR13789:SF309">
    <property type="entry name" value="PUTATIVE (AFU_ORTHOLOGUE AFUA_6G14510)-RELATED"/>
    <property type="match status" value="1"/>
</dbReference>
<keyword evidence="6" id="KW-0472">Membrane</keyword>
<dbReference type="Proteomes" id="UP000749646">
    <property type="component" value="Unassembled WGS sequence"/>
</dbReference>
<evidence type="ECO:0000256" key="3">
    <source>
        <dbReference type="ARBA" id="ARBA00022827"/>
    </source>
</evidence>
<sequence length="84" mass="9030">MSSQLPSDPSSTPKVLIVGAGLAGLLLAILLEQIDVRYQVFERAAVVKPLGSAMALGPNILPIFEQLGLLEDLKRISKPYRSVD</sequence>
<accession>A0A9P6LT37</accession>
<evidence type="ECO:0000256" key="2">
    <source>
        <dbReference type="ARBA" id="ARBA00022630"/>
    </source>
</evidence>
<dbReference type="GO" id="GO:0004497">
    <property type="term" value="F:monooxygenase activity"/>
    <property type="evidence" value="ECO:0007669"/>
    <property type="project" value="UniProtKB-KW"/>
</dbReference>
<evidence type="ECO:0000259" key="7">
    <source>
        <dbReference type="Pfam" id="PF01494"/>
    </source>
</evidence>
<dbReference type="SUPFAM" id="SSF51905">
    <property type="entry name" value="FAD/NAD(P)-binding domain"/>
    <property type="match status" value="1"/>
</dbReference>
<evidence type="ECO:0000256" key="5">
    <source>
        <dbReference type="ARBA" id="ARBA00023033"/>
    </source>
</evidence>
<gene>
    <name evidence="8" type="ORF">BGZ65_003198</name>
</gene>
<comment type="similarity">
    <text evidence="1">Belongs to the paxM FAD-dependent monooxygenase family.</text>
</comment>
<feature type="non-terminal residue" evidence="8">
    <location>
        <position position="1"/>
    </location>
</feature>
<dbReference type="PANTHER" id="PTHR13789">
    <property type="entry name" value="MONOOXYGENASE"/>
    <property type="match status" value="1"/>
</dbReference>
<organism evidence="8 9">
    <name type="scientific">Modicella reniformis</name>
    <dbReference type="NCBI Taxonomy" id="1440133"/>
    <lineage>
        <taxon>Eukaryota</taxon>
        <taxon>Fungi</taxon>
        <taxon>Fungi incertae sedis</taxon>
        <taxon>Mucoromycota</taxon>
        <taxon>Mortierellomycotina</taxon>
        <taxon>Mortierellomycetes</taxon>
        <taxon>Mortierellales</taxon>
        <taxon>Mortierellaceae</taxon>
        <taxon>Modicella</taxon>
    </lineage>
</organism>
<evidence type="ECO:0000256" key="1">
    <source>
        <dbReference type="ARBA" id="ARBA00007992"/>
    </source>
</evidence>
<feature type="transmembrane region" description="Helical" evidence="6">
    <location>
        <begin position="12"/>
        <end position="31"/>
    </location>
</feature>
<dbReference type="GO" id="GO:0071949">
    <property type="term" value="F:FAD binding"/>
    <property type="evidence" value="ECO:0007669"/>
    <property type="project" value="InterPro"/>
</dbReference>
<comment type="caution">
    <text evidence="8">The sequence shown here is derived from an EMBL/GenBank/DDBJ whole genome shotgun (WGS) entry which is preliminary data.</text>
</comment>
<protein>
    <recommendedName>
        <fullName evidence="7">FAD-binding domain-containing protein</fullName>
    </recommendedName>
</protein>
<keyword evidence="9" id="KW-1185">Reference proteome</keyword>
<keyword evidence="6" id="KW-0812">Transmembrane</keyword>
<dbReference type="AlphaFoldDB" id="A0A9P6LT37"/>
<evidence type="ECO:0000313" key="8">
    <source>
        <dbReference type="EMBL" id="KAF9935625.1"/>
    </source>
</evidence>
<dbReference type="Gene3D" id="3.50.50.60">
    <property type="entry name" value="FAD/NAD(P)-binding domain"/>
    <property type="match status" value="1"/>
</dbReference>
<keyword evidence="2" id="KW-0285">Flavoprotein</keyword>
<keyword evidence="3" id="KW-0274">FAD</keyword>
<reference evidence="8" key="1">
    <citation type="journal article" date="2020" name="Fungal Divers.">
        <title>Resolving the Mortierellaceae phylogeny through synthesis of multi-gene phylogenetics and phylogenomics.</title>
        <authorList>
            <person name="Vandepol N."/>
            <person name="Liber J."/>
            <person name="Desiro A."/>
            <person name="Na H."/>
            <person name="Kennedy M."/>
            <person name="Barry K."/>
            <person name="Grigoriev I.V."/>
            <person name="Miller A.N."/>
            <person name="O'Donnell K."/>
            <person name="Stajich J.E."/>
            <person name="Bonito G."/>
        </authorList>
    </citation>
    <scope>NUCLEOTIDE SEQUENCE</scope>
    <source>
        <strain evidence="8">MES-2147</strain>
    </source>
</reference>
<dbReference type="EMBL" id="JAAAHW010009857">
    <property type="protein sequence ID" value="KAF9935625.1"/>
    <property type="molecule type" value="Genomic_DNA"/>
</dbReference>
<dbReference type="Pfam" id="PF01494">
    <property type="entry name" value="FAD_binding_3"/>
    <property type="match status" value="1"/>
</dbReference>
<dbReference type="InterPro" id="IPR036188">
    <property type="entry name" value="FAD/NAD-bd_sf"/>
</dbReference>
<dbReference type="InterPro" id="IPR002938">
    <property type="entry name" value="FAD-bd"/>
</dbReference>
<dbReference type="InterPro" id="IPR050493">
    <property type="entry name" value="FAD-dep_Monooxygenase_BioMet"/>
</dbReference>
<evidence type="ECO:0000256" key="6">
    <source>
        <dbReference type="SAM" id="Phobius"/>
    </source>
</evidence>
<evidence type="ECO:0000313" key="9">
    <source>
        <dbReference type="Proteomes" id="UP000749646"/>
    </source>
</evidence>
<keyword evidence="6" id="KW-1133">Transmembrane helix</keyword>
<evidence type="ECO:0000256" key="4">
    <source>
        <dbReference type="ARBA" id="ARBA00023002"/>
    </source>
</evidence>
<keyword evidence="4" id="KW-0560">Oxidoreductase</keyword>
<name>A0A9P6LT37_9FUNG</name>
<feature type="domain" description="FAD-binding" evidence="7">
    <location>
        <begin position="14"/>
        <end position="77"/>
    </location>
</feature>
<dbReference type="OrthoDB" id="655030at2759"/>
<keyword evidence="5" id="KW-0503">Monooxygenase</keyword>
<proteinExistence type="inferred from homology"/>